<accession>A0A4P7NL87</accession>
<protein>
    <submittedName>
        <fullName evidence="3">Uncharacterized protein</fullName>
    </submittedName>
</protein>
<dbReference type="EMBL" id="CP034208">
    <property type="protein sequence ID" value="QBZ62911.1"/>
    <property type="molecule type" value="Genomic_DNA"/>
</dbReference>
<dbReference type="AlphaFoldDB" id="A0A4P7NL87"/>
<evidence type="ECO:0000256" key="1">
    <source>
        <dbReference type="SAM" id="MobiDB-lite"/>
    </source>
</evidence>
<name>A0A4P7NL87_PYROR</name>
<evidence type="ECO:0000313" key="3">
    <source>
        <dbReference type="EMBL" id="QBZ62911.1"/>
    </source>
</evidence>
<organism evidence="3 4">
    <name type="scientific">Pyricularia oryzae</name>
    <name type="common">Rice blast fungus</name>
    <name type="synonym">Magnaporthe oryzae</name>
    <dbReference type="NCBI Taxonomy" id="318829"/>
    <lineage>
        <taxon>Eukaryota</taxon>
        <taxon>Fungi</taxon>
        <taxon>Dikarya</taxon>
        <taxon>Ascomycota</taxon>
        <taxon>Pezizomycotina</taxon>
        <taxon>Sordariomycetes</taxon>
        <taxon>Sordariomycetidae</taxon>
        <taxon>Magnaporthales</taxon>
        <taxon>Pyriculariaceae</taxon>
        <taxon>Pyricularia</taxon>
    </lineage>
</organism>
<evidence type="ECO:0000256" key="2">
    <source>
        <dbReference type="SAM" id="SignalP"/>
    </source>
</evidence>
<keyword evidence="2" id="KW-0732">Signal</keyword>
<feature type="signal peptide" evidence="2">
    <location>
        <begin position="1"/>
        <end position="18"/>
    </location>
</feature>
<proteinExistence type="predicted"/>
<feature type="compositionally biased region" description="Low complexity" evidence="1">
    <location>
        <begin position="85"/>
        <end position="96"/>
    </location>
</feature>
<evidence type="ECO:0000313" key="4">
    <source>
        <dbReference type="Proteomes" id="UP000294847"/>
    </source>
</evidence>
<sequence>MQIKWIIFQALAISLVTSVPLVAEDKAVAGRSIESAAAATPSVLVARQSETDLANNPQPPPGIQDFFDRIRGKGKGKAKSERARGAAGARANGQNA</sequence>
<gene>
    <name evidence="3" type="ORF">PoMZ_11800</name>
</gene>
<reference evidence="3 4" key="1">
    <citation type="journal article" date="2019" name="Mol. Biol. Evol.">
        <title>Blast fungal genomes show frequent chromosomal changes, gene gains and losses, and effector gene turnover.</title>
        <authorList>
            <person name="Gomez Luciano L.B."/>
            <person name="Jason Tsai I."/>
            <person name="Chuma I."/>
            <person name="Tosa Y."/>
            <person name="Chen Y.H."/>
            <person name="Li J.Y."/>
            <person name="Li M.Y."/>
            <person name="Jade Lu M.Y."/>
            <person name="Nakayashiki H."/>
            <person name="Li W.H."/>
        </authorList>
    </citation>
    <scope>NUCLEOTIDE SEQUENCE [LARGE SCALE GENOMIC DNA]</scope>
    <source>
        <strain evidence="3">MZ5-1-6</strain>
    </source>
</reference>
<feature type="chain" id="PRO_5044208660" evidence="2">
    <location>
        <begin position="19"/>
        <end position="96"/>
    </location>
</feature>
<dbReference type="Proteomes" id="UP000294847">
    <property type="component" value="Chromosome 5"/>
</dbReference>
<feature type="region of interest" description="Disordered" evidence="1">
    <location>
        <begin position="71"/>
        <end position="96"/>
    </location>
</feature>